<evidence type="ECO:0000313" key="3">
    <source>
        <dbReference type="Proteomes" id="UP000807785"/>
    </source>
</evidence>
<evidence type="ECO:0000313" key="2">
    <source>
        <dbReference type="EMBL" id="MBK6973006.1"/>
    </source>
</evidence>
<reference evidence="2" key="1">
    <citation type="submission" date="2020-10" db="EMBL/GenBank/DDBJ databases">
        <title>Connecting structure to function with the recovery of over 1000 high-quality activated sludge metagenome-assembled genomes encoding full-length rRNA genes using long-read sequencing.</title>
        <authorList>
            <person name="Singleton C.M."/>
            <person name="Petriglieri F."/>
            <person name="Kristensen J.M."/>
            <person name="Kirkegaard R.H."/>
            <person name="Michaelsen T.Y."/>
            <person name="Andersen M.H."/>
            <person name="Karst S.M."/>
            <person name="Dueholm M.S."/>
            <person name="Nielsen P.H."/>
            <person name="Albertsen M."/>
        </authorList>
    </citation>
    <scope>NUCLEOTIDE SEQUENCE</scope>
    <source>
        <strain evidence="2">Bjer_18-Q3-R1-45_BAT3C.347</strain>
    </source>
</reference>
<comment type="caution">
    <text evidence="2">The sequence shown here is derived from an EMBL/GenBank/DDBJ whole genome shotgun (WGS) entry which is preliminary data.</text>
</comment>
<name>A0A9D7DY76_9PROT</name>
<organism evidence="2 3">
    <name type="scientific">Candidatus Methylophosphatis roskildensis</name>
    <dbReference type="NCBI Taxonomy" id="2899263"/>
    <lineage>
        <taxon>Bacteria</taxon>
        <taxon>Pseudomonadati</taxon>
        <taxon>Pseudomonadota</taxon>
        <taxon>Betaproteobacteria</taxon>
        <taxon>Nitrosomonadales</taxon>
        <taxon>Sterolibacteriaceae</taxon>
        <taxon>Candidatus Methylophosphatis</taxon>
    </lineage>
</organism>
<dbReference type="Proteomes" id="UP000807785">
    <property type="component" value="Unassembled WGS sequence"/>
</dbReference>
<evidence type="ECO:0000256" key="1">
    <source>
        <dbReference type="SAM" id="MobiDB-lite"/>
    </source>
</evidence>
<proteinExistence type="predicted"/>
<accession>A0A9D7DY76</accession>
<protein>
    <recommendedName>
        <fullName evidence="4">Transposase</fullName>
    </recommendedName>
</protein>
<dbReference type="AlphaFoldDB" id="A0A9D7DY76"/>
<sequence length="309" mass="34141">MGGFEAEGVLRNRLIINADRLFWRAYQRLEHTMRLIIEARIDDGECDAKREGSTIVAIVDRRDKDLSQLGLTLAEGRSVLAEVQSALVSQQVARWLSANTHCRRCGSPLSHKDSRSIVLRTVFGKMALESPRLWSCTCATKSGAARHSTSPLCKAIAKRVTPELEYLQVKWAAHLPFRQATALLKEVLPLDKATSFSGTRNRVRGVGAQIDAEIERDIAQQPQAIAGEALRQADNVSCVSVDSAWLRCCEKSETQARHVNIVAGRATFAKQAPRVYAYCAQGGGLGCRQARPVPSLQRRHSTRAGERNQ</sequence>
<feature type="region of interest" description="Disordered" evidence="1">
    <location>
        <begin position="290"/>
        <end position="309"/>
    </location>
</feature>
<dbReference type="EMBL" id="JADJEV010000003">
    <property type="protein sequence ID" value="MBK6973006.1"/>
    <property type="molecule type" value="Genomic_DNA"/>
</dbReference>
<gene>
    <name evidence="2" type="ORF">IPH26_08650</name>
</gene>
<evidence type="ECO:0008006" key="4">
    <source>
        <dbReference type="Google" id="ProtNLM"/>
    </source>
</evidence>